<gene>
    <name evidence="1" type="ORF">F2P45_06945</name>
</gene>
<dbReference type="EMBL" id="WHJH01000005">
    <property type="protein sequence ID" value="NHZ88762.1"/>
    <property type="molecule type" value="Genomic_DNA"/>
</dbReference>
<evidence type="ECO:0000313" key="1">
    <source>
        <dbReference type="EMBL" id="NHZ88762.1"/>
    </source>
</evidence>
<sequence>MRVARFENRLFAVQRGLGLVFGDARRDDAERVFRGMHLAHSPARIFFSRTHAIRPGRLRAALPDAVR</sequence>
<accession>A0ABX0NPL1</accession>
<proteinExistence type="predicted"/>
<name>A0ABX0NPL1_9BURK</name>
<keyword evidence="2" id="KW-1185">Reference proteome</keyword>
<reference evidence="1 2" key="1">
    <citation type="submission" date="2019-10" db="EMBL/GenBank/DDBJ databases">
        <title>Taxonomy of Antarctic Massilia spp.: description of Massilia rubra sp. nov., Massilia aquatica sp. nov., Massilia mucilaginosa sp. nov., Massilia frigida sp. nov. isolated from streams, lakes and regoliths.</title>
        <authorList>
            <person name="Holochova P."/>
            <person name="Sedlacek I."/>
            <person name="Kralova S."/>
            <person name="Maslanova I."/>
            <person name="Busse H.-J."/>
            <person name="Stankova E."/>
            <person name="Vrbovska V."/>
            <person name="Kovarovic V."/>
            <person name="Bartak M."/>
            <person name="Svec P."/>
            <person name="Pantucek R."/>
        </authorList>
    </citation>
    <scope>NUCLEOTIDE SEQUENCE [LARGE SCALE GENOMIC DNA]</scope>
    <source>
        <strain evidence="1 2">CCM 8733</strain>
    </source>
</reference>
<organism evidence="1 2">
    <name type="scientific">Massilia mucilaginosa</name>
    <dbReference type="NCBI Taxonomy" id="2609282"/>
    <lineage>
        <taxon>Bacteria</taxon>
        <taxon>Pseudomonadati</taxon>
        <taxon>Pseudomonadota</taxon>
        <taxon>Betaproteobacteria</taxon>
        <taxon>Burkholderiales</taxon>
        <taxon>Oxalobacteraceae</taxon>
        <taxon>Telluria group</taxon>
        <taxon>Massilia</taxon>
    </lineage>
</organism>
<protein>
    <submittedName>
        <fullName evidence="1">Uncharacterized protein</fullName>
    </submittedName>
</protein>
<dbReference type="RefSeq" id="WP_166871922.1">
    <property type="nucleotide sequence ID" value="NZ_WHJH01000005.1"/>
</dbReference>
<dbReference type="Proteomes" id="UP000609726">
    <property type="component" value="Unassembled WGS sequence"/>
</dbReference>
<evidence type="ECO:0000313" key="2">
    <source>
        <dbReference type="Proteomes" id="UP000609726"/>
    </source>
</evidence>
<comment type="caution">
    <text evidence="1">The sequence shown here is derived from an EMBL/GenBank/DDBJ whole genome shotgun (WGS) entry which is preliminary data.</text>
</comment>